<dbReference type="InterPro" id="IPR017441">
    <property type="entry name" value="Protein_kinase_ATP_BS"/>
</dbReference>
<proteinExistence type="inferred from homology"/>
<name>A0ABP1FUI0_9CHLO</name>
<dbReference type="PROSITE" id="PS50011">
    <property type="entry name" value="PROTEIN_KINASE_DOM"/>
    <property type="match status" value="1"/>
</dbReference>
<feature type="domain" description="Protein kinase" evidence="10">
    <location>
        <begin position="61"/>
        <end position="343"/>
    </location>
</feature>
<dbReference type="InterPro" id="IPR008271">
    <property type="entry name" value="Ser/Thr_kinase_AS"/>
</dbReference>
<feature type="region of interest" description="Disordered" evidence="8">
    <location>
        <begin position="365"/>
        <end position="385"/>
    </location>
</feature>
<feature type="chain" id="PRO_5046577154" evidence="9">
    <location>
        <begin position="17"/>
        <end position="385"/>
    </location>
</feature>
<dbReference type="EMBL" id="CAXHTA020000005">
    <property type="protein sequence ID" value="CAL5221142.1"/>
    <property type="molecule type" value="Genomic_DNA"/>
</dbReference>
<dbReference type="InterPro" id="IPR000719">
    <property type="entry name" value="Prot_kinase_dom"/>
</dbReference>
<dbReference type="InterPro" id="IPR001245">
    <property type="entry name" value="Ser-Thr/Tyr_kinase_cat_dom"/>
</dbReference>
<keyword evidence="1 7" id="KW-0723">Serine/threonine-protein kinase</keyword>
<dbReference type="SUPFAM" id="SSF56112">
    <property type="entry name" value="Protein kinase-like (PK-like)"/>
    <property type="match status" value="1"/>
</dbReference>
<evidence type="ECO:0000256" key="8">
    <source>
        <dbReference type="SAM" id="MobiDB-lite"/>
    </source>
</evidence>
<keyword evidence="2" id="KW-0808">Transferase</keyword>
<keyword evidence="4" id="KW-0418">Kinase</keyword>
<dbReference type="Proteomes" id="UP001497392">
    <property type="component" value="Unassembled WGS sequence"/>
</dbReference>
<keyword evidence="12" id="KW-1185">Reference proteome</keyword>
<evidence type="ECO:0000256" key="9">
    <source>
        <dbReference type="SAM" id="SignalP"/>
    </source>
</evidence>
<dbReference type="Gene3D" id="3.30.200.20">
    <property type="entry name" value="Phosphorylase Kinase, domain 1"/>
    <property type="match status" value="1"/>
</dbReference>
<keyword evidence="9" id="KW-0732">Signal</keyword>
<comment type="caution">
    <text evidence="11">The sequence shown here is derived from an EMBL/GenBank/DDBJ whole genome shotgun (WGS) entry which is preliminary data.</text>
</comment>
<feature type="binding site" evidence="6">
    <location>
        <position position="88"/>
    </location>
    <ligand>
        <name>ATP</name>
        <dbReference type="ChEBI" id="CHEBI:30616"/>
    </ligand>
</feature>
<comment type="similarity">
    <text evidence="7">Belongs to the protein kinase superfamily.</text>
</comment>
<evidence type="ECO:0000313" key="11">
    <source>
        <dbReference type="EMBL" id="CAL5221142.1"/>
    </source>
</evidence>
<evidence type="ECO:0000313" key="12">
    <source>
        <dbReference type="Proteomes" id="UP001497392"/>
    </source>
</evidence>
<organism evidence="11 12">
    <name type="scientific">Coccomyxa viridis</name>
    <dbReference type="NCBI Taxonomy" id="1274662"/>
    <lineage>
        <taxon>Eukaryota</taxon>
        <taxon>Viridiplantae</taxon>
        <taxon>Chlorophyta</taxon>
        <taxon>core chlorophytes</taxon>
        <taxon>Trebouxiophyceae</taxon>
        <taxon>Trebouxiophyceae incertae sedis</taxon>
        <taxon>Coccomyxaceae</taxon>
        <taxon>Coccomyxa</taxon>
    </lineage>
</organism>
<keyword evidence="3 6" id="KW-0547">Nucleotide-binding</keyword>
<reference evidence="11 12" key="1">
    <citation type="submission" date="2024-06" db="EMBL/GenBank/DDBJ databases">
        <authorList>
            <person name="Kraege A."/>
            <person name="Thomma B."/>
        </authorList>
    </citation>
    <scope>NUCLEOTIDE SEQUENCE [LARGE SCALE GENOMIC DNA]</scope>
</reference>
<dbReference type="PANTHER" id="PTHR44329">
    <property type="entry name" value="SERINE/THREONINE-PROTEIN KINASE TNNI3K-RELATED"/>
    <property type="match status" value="1"/>
</dbReference>
<dbReference type="Gene3D" id="1.10.510.10">
    <property type="entry name" value="Transferase(Phosphotransferase) domain 1"/>
    <property type="match status" value="1"/>
</dbReference>
<evidence type="ECO:0000259" key="10">
    <source>
        <dbReference type="PROSITE" id="PS50011"/>
    </source>
</evidence>
<gene>
    <name evidence="11" type="primary">g3279</name>
    <name evidence="11" type="ORF">VP750_LOCUS2801</name>
</gene>
<feature type="signal peptide" evidence="9">
    <location>
        <begin position="1"/>
        <end position="16"/>
    </location>
</feature>
<evidence type="ECO:0000256" key="7">
    <source>
        <dbReference type="RuleBase" id="RU000304"/>
    </source>
</evidence>
<dbReference type="PROSITE" id="PS00108">
    <property type="entry name" value="PROTEIN_KINASE_ST"/>
    <property type="match status" value="1"/>
</dbReference>
<evidence type="ECO:0000256" key="4">
    <source>
        <dbReference type="ARBA" id="ARBA00022777"/>
    </source>
</evidence>
<accession>A0ABP1FUI0</accession>
<evidence type="ECO:0000256" key="6">
    <source>
        <dbReference type="PROSITE-ProRule" id="PRU10141"/>
    </source>
</evidence>
<protein>
    <submittedName>
        <fullName evidence="11">G3279 protein</fullName>
    </submittedName>
</protein>
<dbReference type="PRINTS" id="PR00109">
    <property type="entry name" value="TYRKINASE"/>
</dbReference>
<dbReference type="PROSITE" id="PS00107">
    <property type="entry name" value="PROTEIN_KINASE_ATP"/>
    <property type="match status" value="1"/>
</dbReference>
<dbReference type="PANTHER" id="PTHR44329:SF214">
    <property type="entry name" value="PROTEIN KINASE DOMAIN-CONTAINING PROTEIN"/>
    <property type="match status" value="1"/>
</dbReference>
<dbReference type="SMART" id="SM00220">
    <property type="entry name" value="S_TKc"/>
    <property type="match status" value="1"/>
</dbReference>
<dbReference type="InterPro" id="IPR011009">
    <property type="entry name" value="Kinase-like_dom_sf"/>
</dbReference>
<keyword evidence="5 6" id="KW-0067">ATP-binding</keyword>
<evidence type="ECO:0000256" key="1">
    <source>
        <dbReference type="ARBA" id="ARBA00022527"/>
    </source>
</evidence>
<dbReference type="Pfam" id="PF07714">
    <property type="entry name" value="PK_Tyr_Ser-Thr"/>
    <property type="match status" value="1"/>
</dbReference>
<evidence type="ECO:0000256" key="3">
    <source>
        <dbReference type="ARBA" id="ARBA00022741"/>
    </source>
</evidence>
<evidence type="ECO:0000256" key="2">
    <source>
        <dbReference type="ARBA" id="ARBA00022679"/>
    </source>
</evidence>
<dbReference type="InterPro" id="IPR051681">
    <property type="entry name" value="Ser/Thr_Kinases-Pseudokinases"/>
</dbReference>
<sequence length="385" mass="44035">MQWPPAANFLAQVLLGALLCELEHRRRKRYDRRRLLGHTSEQKRFLRSWQGTALTSEIPYLEFGPHLGSGSFGSVFRARWRGTQVAVKCIHHESKGDSNLAVSREVMVGQVMGHPNLVATFRAFTVWRDPEQMSDMDKKENMYQETYMIQELCERGDLQKQRPEAKAQTDKDYLRGLLWVLKCLLDICYGVEYMHFNGILHGDLKCANVLCKACSTDIRGFICKVCDFGLALTIEDANASVRTDKRGTAQYAAPELLRNGSLCRSSDVYSFGMIAWHLVSAGSKDADMTDAQICYQVLELGWRPEIPDHLPEGYKSFVRQCWQEDREKRPSFTELRIHLTQLFKELQQQRQLDSSREPVQFHSHATVPVNVAGSSRKRGEVTGSR</sequence>
<evidence type="ECO:0000256" key="5">
    <source>
        <dbReference type="ARBA" id="ARBA00022840"/>
    </source>
</evidence>